<gene>
    <name evidence="8" type="ORF">DK846_13170</name>
</gene>
<feature type="transmembrane region" description="Helical" evidence="7">
    <location>
        <begin position="173"/>
        <end position="191"/>
    </location>
</feature>
<feature type="transmembrane region" description="Helical" evidence="7">
    <location>
        <begin position="238"/>
        <end position="261"/>
    </location>
</feature>
<keyword evidence="3" id="KW-1003">Cell membrane</keyword>
<dbReference type="RefSeq" id="WP_109969427.1">
    <property type="nucleotide sequence ID" value="NZ_CP176093.1"/>
</dbReference>
<feature type="transmembrane region" description="Helical" evidence="7">
    <location>
        <begin position="300"/>
        <end position="323"/>
    </location>
</feature>
<evidence type="ECO:0000256" key="1">
    <source>
        <dbReference type="ARBA" id="ARBA00004141"/>
    </source>
</evidence>
<evidence type="ECO:0000313" key="8">
    <source>
        <dbReference type="EMBL" id="PWR70933.1"/>
    </source>
</evidence>
<evidence type="ECO:0000256" key="3">
    <source>
        <dbReference type="ARBA" id="ARBA00022475"/>
    </source>
</evidence>
<name>A0A2V2N6M3_9EURY</name>
<feature type="transmembrane region" description="Helical" evidence="7">
    <location>
        <begin position="140"/>
        <end position="161"/>
    </location>
</feature>
<evidence type="ECO:0000256" key="6">
    <source>
        <dbReference type="ARBA" id="ARBA00023136"/>
    </source>
</evidence>
<dbReference type="EMBL" id="QGMY01000009">
    <property type="protein sequence ID" value="PWR70933.1"/>
    <property type="molecule type" value="Genomic_DNA"/>
</dbReference>
<dbReference type="Pfam" id="PF03547">
    <property type="entry name" value="Mem_trans"/>
    <property type="match status" value="1"/>
</dbReference>
<feature type="transmembrane region" description="Helical" evidence="7">
    <location>
        <begin position="101"/>
        <end position="120"/>
    </location>
</feature>
<evidence type="ECO:0000256" key="4">
    <source>
        <dbReference type="ARBA" id="ARBA00022692"/>
    </source>
</evidence>
<dbReference type="Proteomes" id="UP000245657">
    <property type="component" value="Unassembled WGS sequence"/>
</dbReference>
<keyword evidence="5 7" id="KW-1133">Transmembrane helix</keyword>
<dbReference type="GeneID" id="97547286"/>
<dbReference type="PANTHER" id="PTHR36838">
    <property type="entry name" value="AUXIN EFFLUX CARRIER FAMILY PROTEIN"/>
    <property type="match status" value="1"/>
</dbReference>
<keyword evidence="9" id="KW-1185">Reference proteome</keyword>
<reference evidence="8 9" key="1">
    <citation type="submission" date="2018-05" db="EMBL/GenBank/DDBJ databases">
        <title>Draft genome of Methanospirillum lacunae Ki8-1.</title>
        <authorList>
            <person name="Dueholm M.S."/>
            <person name="Nielsen P.H."/>
            <person name="Bakmann L.F."/>
            <person name="Otzen D.E."/>
        </authorList>
    </citation>
    <scope>NUCLEOTIDE SEQUENCE [LARGE SCALE GENOMIC DNA]</scope>
    <source>
        <strain evidence="8 9">Ki8-1</strain>
    </source>
</reference>
<organism evidence="8 9">
    <name type="scientific">Methanospirillum lacunae</name>
    <dbReference type="NCBI Taxonomy" id="668570"/>
    <lineage>
        <taxon>Archaea</taxon>
        <taxon>Methanobacteriati</taxon>
        <taxon>Methanobacteriota</taxon>
        <taxon>Stenosarchaea group</taxon>
        <taxon>Methanomicrobia</taxon>
        <taxon>Methanomicrobiales</taxon>
        <taxon>Methanospirillaceae</taxon>
        <taxon>Methanospirillum</taxon>
    </lineage>
</organism>
<evidence type="ECO:0000256" key="2">
    <source>
        <dbReference type="ARBA" id="ARBA00022448"/>
    </source>
</evidence>
<comment type="caution">
    <text evidence="8">The sequence shown here is derived from an EMBL/GenBank/DDBJ whole genome shotgun (WGS) entry which is preliminary data.</text>
</comment>
<evidence type="ECO:0008006" key="10">
    <source>
        <dbReference type="Google" id="ProtNLM"/>
    </source>
</evidence>
<keyword evidence="6 7" id="KW-0472">Membrane</keyword>
<evidence type="ECO:0000256" key="5">
    <source>
        <dbReference type="ARBA" id="ARBA00022989"/>
    </source>
</evidence>
<keyword evidence="2" id="KW-0813">Transport</keyword>
<evidence type="ECO:0000256" key="7">
    <source>
        <dbReference type="SAM" id="Phobius"/>
    </source>
</evidence>
<evidence type="ECO:0000313" key="9">
    <source>
        <dbReference type="Proteomes" id="UP000245657"/>
    </source>
</evidence>
<dbReference type="InterPro" id="IPR004776">
    <property type="entry name" value="Mem_transp_PIN-like"/>
</dbReference>
<keyword evidence="4 7" id="KW-0812">Transmembrane</keyword>
<sequence length="330" mass="36332">MTTVISLQPIYQFVLIALIIIGSIKYLKYRGFFTDDDQSVFDKLVTELALPAVIFSSLAKLEFSISTIAPACVLFITLLLALIIAYIFCRICKFSRPISGTIIMASGFGSTATMASPLIYELFSSQPDVIQKGLTIGTLGSAIPFFTLGVIIASYFGAQYAEREVRISYTLKNFFMTPIFISFIVGILVAFLLQEFHIPGTVYFVDIFTNFFTIISVSMNLLIWIALGLMLRPIKIKFIIPILFVIICIKMLFEPIVATLLSTSLGLSLITQNLLILENAMPSGAIAAVLASRYGCDSSLAGWLIVGTYVISLITMPLVFMALQINCIFS</sequence>
<feature type="transmembrane region" description="Helical" evidence="7">
    <location>
        <begin position="6"/>
        <end position="28"/>
    </location>
</feature>
<dbReference type="GO" id="GO:0055085">
    <property type="term" value="P:transmembrane transport"/>
    <property type="evidence" value="ECO:0007669"/>
    <property type="project" value="InterPro"/>
</dbReference>
<accession>A0A2V2N6M3</accession>
<protein>
    <recommendedName>
        <fullName evidence="10">Permease</fullName>
    </recommendedName>
</protein>
<dbReference type="GO" id="GO:0016020">
    <property type="term" value="C:membrane"/>
    <property type="evidence" value="ECO:0007669"/>
    <property type="project" value="UniProtKB-SubCell"/>
</dbReference>
<dbReference type="AlphaFoldDB" id="A0A2V2N6M3"/>
<feature type="transmembrane region" description="Helical" evidence="7">
    <location>
        <begin position="65"/>
        <end position="89"/>
    </location>
</feature>
<comment type="subcellular location">
    <subcellularLocation>
        <location evidence="1">Membrane</location>
        <topology evidence="1">Multi-pass membrane protein</topology>
    </subcellularLocation>
</comment>
<proteinExistence type="predicted"/>
<feature type="transmembrane region" description="Helical" evidence="7">
    <location>
        <begin position="211"/>
        <end position="231"/>
    </location>
</feature>
<dbReference type="PANTHER" id="PTHR36838:SF3">
    <property type="entry name" value="TRANSPORTER AUXIN EFFLUX CARRIER EC FAMILY"/>
    <property type="match status" value="1"/>
</dbReference>